<dbReference type="Proteomes" id="UP001218218">
    <property type="component" value="Unassembled WGS sequence"/>
</dbReference>
<name>A0AAD6Z1Q2_9AGAR</name>
<dbReference type="AlphaFoldDB" id="A0AAD6Z1Q2"/>
<protein>
    <submittedName>
        <fullName evidence="2">Uncharacterized protein</fullName>
    </submittedName>
</protein>
<evidence type="ECO:0000313" key="3">
    <source>
        <dbReference type="Proteomes" id="UP001218218"/>
    </source>
</evidence>
<evidence type="ECO:0000313" key="2">
    <source>
        <dbReference type="EMBL" id="KAJ7302912.1"/>
    </source>
</evidence>
<organism evidence="2 3">
    <name type="scientific">Mycena albidolilacea</name>
    <dbReference type="NCBI Taxonomy" id="1033008"/>
    <lineage>
        <taxon>Eukaryota</taxon>
        <taxon>Fungi</taxon>
        <taxon>Dikarya</taxon>
        <taxon>Basidiomycota</taxon>
        <taxon>Agaricomycotina</taxon>
        <taxon>Agaricomycetes</taxon>
        <taxon>Agaricomycetidae</taxon>
        <taxon>Agaricales</taxon>
        <taxon>Marasmiineae</taxon>
        <taxon>Mycenaceae</taxon>
        <taxon>Mycena</taxon>
    </lineage>
</organism>
<feature type="region of interest" description="Disordered" evidence="1">
    <location>
        <begin position="135"/>
        <end position="188"/>
    </location>
</feature>
<gene>
    <name evidence="2" type="ORF">DFH08DRAFT_826235</name>
</gene>
<evidence type="ECO:0000256" key="1">
    <source>
        <dbReference type="SAM" id="MobiDB-lite"/>
    </source>
</evidence>
<comment type="caution">
    <text evidence="2">The sequence shown here is derived from an EMBL/GenBank/DDBJ whole genome shotgun (WGS) entry which is preliminary data.</text>
</comment>
<proteinExistence type="predicted"/>
<sequence length="402" mass="44170">MAEVDIAQNYKDPTQTQLRPEQYCRMIPCVPIMILSLMRCQGAVKSVAYQGLRSGLVPPLVFLSILAQHGSDKINYKMFGSSSNLDLAPEFKYHNDEEVGVVPLGKINCDGREIPASAPDLSESDDQEDLPLHLALPKSRQSSSAVEDDEDITMEKEDTRSSTMSDIQPAATPTAPSPSPKPAQTRSGRNWVVVNAEALWKNTNKTTMVQSDAQVPDAKPAGFISHVWNCAQIGSVMHVHGSGLGWVEDVICVRTSMLAEVVKVEYIEPASQWLFPNLMMKTKGGDSGMAPGANTVPTGTTQERPAAILQIFNTAVVQPTKGDENSRLLFSPQILELTAAGIYLEMSIFTNEHILDMFVNQSDLKYQLKKQTILNDEGKTVTVYTLDPSIFGRRDDLVTHSF</sequence>
<reference evidence="2" key="1">
    <citation type="submission" date="2023-03" db="EMBL/GenBank/DDBJ databases">
        <title>Massive genome expansion in bonnet fungi (Mycena s.s.) driven by repeated elements and novel gene families across ecological guilds.</title>
        <authorList>
            <consortium name="Lawrence Berkeley National Laboratory"/>
            <person name="Harder C.B."/>
            <person name="Miyauchi S."/>
            <person name="Viragh M."/>
            <person name="Kuo A."/>
            <person name="Thoen E."/>
            <person name="Andreopoulos B."/>
            <person name="Lu D."/>
            <person name="Skrede I."/>
            <person name="Drula E."/>
            <person name="Henrissat B."/>
            <person name="Morin E."/>
            <person name="Kohler A."/>
            <person name="Barry K."/>
            <person name="LaButti K."/>
            <person name="Morin E."/>
            <person name="Salamov A."/>
            <person name="Lipzen A."/>
            <person name="Mereny Z."/>
            <person name="Hegedus B."/>
            <person name="Baldrian P."/>
            <person name="Stursova M."/>
            <person name="Weitz H."/>
            <person name="Taylor A."/>
            <person name="Grigoriev I.V."/>
            <person name="Nagy L.G."/>
            <person name="Martin F."/>
            <person name="Kauserud H."/>
        </authorList>
    </citation>
    <scope>NUCLEOTIDE SEQUENCE</scope>
    <source>
        <strain evidence="2">CBHHK002</strain>
    </source>
</reference>
<accession>A0AAD6Z1Q2</accession>
<dbReference type="EMBL" id="JARIHO010000110">
    <property type="protein sequence ID" value="KAJ7302912.1"/>
    <property type="molecule type" value="Genomic_DNA"/>
</dbReference>
<keyword evidence="3" id="KW-1185">Reference proteome</keyword>